<feature type="compositionally biased region" description="Basic and acidic residues" evidence="1">
    <location>
        <begin position="57"/>
        <end position="68"/>
    </location>
</feature>
<evidence type="ECO:0000313" key="2">
    <source>
        <dbReference type="EMBL" id="MBC8598901.1"/>
    </source>
</evidence>
<dbReference type="RefSeq" id="WP_262427346.1">
    <property type="nucleotide sequence ID" value="NZ_JACRTJ010000014.1"/>
</dbReference>
<protein>
    <submittedName>
        <fullName evidence="2">Uncharacterized protein</fullName>
    </submittedName>
</protein>
<gene>
    <name evidence="2" type="ORF">H8708_06605</name>
</gene>
<proteinExistence type="predicted"/>
<dbReference type="EMBL" id="JACRTJ010000014">
    <property type="protein sequence ID" value="MBC8598901.1"/>
    <property type="molecule type" value="Genomic_DNA"/>
</dbReference>
<reference evidence="2 3" key="1">
    <citation type="submission" date="2020-08" db="EMBL/GenBank/DDBJ databases">
        <title>Genome public.</title>
        <authorList>
            <person name="Liu C."/>
            <person name="Sun Q."/>
        </authorList>
    </citation>
    <scope>NUCLEOTIDE SEQUENCE [LARGE SCALE GENOMIC DNA]</scope>
    <source>
        <strain evidence="2 3">BX10</strain>
    </source>
</reference>
<organism evidence="2 3">
    <name type="scientific">Enterocloster hominis</name>
    <name type="common">ex Liu et al. 2021</name>
    <dbReference type="NCBI Taxonomy" id="2763663"/>
    <lineage>
        <taxon>Bacteria</taxon>
        <taxon>Bacillati</taxon>
        <taxon>Bacillota</taxon>
        <taxon>Clostridia</taxon>
        <taxon>Lachnospirales</taxon>
        <taxon>Lachnospiraceae</taxon>
        <taxon>Enterocloster</taxon>
    </lineage>
</organism>
<sequence length="257" mass="28426">MKGKKITGAAILLFAGLALALYFLKKDPLREVHALWEETMSRTEGAYVQTVTGSAWETKDAPGSENGERPGGTESSTAVTKVWYGTGERGFWYRMELFQKEEDGSLTLLHITEEDAGGRTMQLAGYPDKSPMEPSVKEGETLSLKTLLGGLWTEPAETKVQKVEKYQEDHGFRYVIRHKVLQSVFPGTEGKELTGTINRTDTVRTGPDETVKEFVIQADSVYDVYEEMGAVVEYRIEFFSGDEAGNMELGSGTGPSE</sequence>
<dbReference type="Proteomes" id="UP000647491">
    <property type="component" value="Unassembled WGS sequence"/>
</dbReference>
<feature type="region of interest" description="Disordered" evidence="1">
    <location>
        <begin position="52"/>
        <end position="78"/>
    </location>
</feature>
<keyword evidence="3" id="KW-1185">Reference proteome</keyword>
<evidence type="ECO:0000313" key="3">
    <source>
        <dbReference type="Proteomes" id="UP000647491"/>
    </source>
</evidence>
<evidence type="ECO:0000256" key="1">
    <source>
        <dbReference type="SAM" id="MobiDB-lite"/>
    </source>
</evidence>
<accession>A0ABR7NTK7</accession>
<name>A0ABR7NTK7_9FIRM</name>
<comment type="caution">
    <text evidence="2">The sequence shown here is derived from an EMBL/GenBank/DDBJ whole genome shotgun (WGS) entry which is preliminary data.</text>
</comment>